<dbReference type="KEGG" id="mbn:Mboo_2341"/>
<dbReference type="RefSeq" id="WP_012107916.1">
    <property type="nucleotide sequence ID" value="NC_009712.1"/>
</dbReference>
<dbReference type="OrthoDB" id="377727at2157"/>
<proteinExistence type="predicted"/>
<reference evidence="2" key="1">
    <citation type="journal article" date="2015" name="Microbiology">
        <title>Genome of Methanoregula boonei 6A8 reveals adaptations to oligotrophic peatland environments.</title>
        <authorList>
            <person name="Braeuer S."/>
            <person name="Cadillo-Quiroz H."/>
            <person name="Kyrpides N."/>
            <person name="Woyke T."/>
            <person name="Goodwin L."/>
            <person name="Detter C."/>
            <person name="Podell S."/>
            <person name="Yavitt J.B."/>
            <person name="Zinder S.H."/>
        </authorList>
    </citation>
    <scope>NUCLEOTIDE SEQUENCE [LARGE SCALE GENOMIC DNA]</scope>
    <source>
        <strain evidence="2">DSM 21154 / JCM 14090 / 6A8</strain>
    </source>
</reference>
<protein>
    <recommendedName>
        <fullName evidence="3">CopG family transcriptional regulator</fullName>
    </recommendedName>
</protein>
<evidence type="ECO:0008006" key="3">
    <source>
        <dbReference type="Google" id="ProtNLM"/>
    </source>
</evidence>
<organism evidence="1 2">
    <name type="scientific">Methanoregula boonei (strain DSM 21154 / JCM 14090 / 6A8)</name>
    <dbReference type="NCBI Taxonomy" id="456442"/>
    <lineage>
        <taxon>Archaea</taxon>
        <taxon>Methanobacteriati</taxon>
        <taxon>Methanobacteriota</taxon>
        <taxon>Stenosarchaea group</taxon>
        <taxon>Methanomicrobia</taxon>
        <taxon>Methanomicrobiales</taxon>
        <taxon>Methanoregulaceae</taxon>
        <taxon>Methanoregula</taxon>
    </lineage>
</organism>
<evidence type="ECO:0000313" key="1">
    <source>
        <dbReference type="EMBL" id="ABS56855.1"/>
    </source>
</evidence>
<evidence type="ECO:0000313" key="2">
    <source>
        <dbReference type="Proteomes" id="UP000002408"/>
    </source>
</evidence>
<dbReference type="STRING" id="456442.Mboo_2341"/>
<dbReference type="HOGENOM" id="CLU_2243841_0_0_2"/>
<accession>A7IAU4</accession>
<name>A7IAU4_METB6</name>
<gene>
    <name evidence="1" type="ordered locus">Mboo_2341</name>
</gene>
<sequence length="105" mass="12060">MAEKKPAGRGERVAISYKMPPNIYEKVNRLVYEEKKFSTVSDCITQALISFVDTRHDRERAEQLFREYLASDAGREFLRHEIRGALVDVLAPPRAANGERNRPDP</sequence>
<dbReference type="AlphaFoldDB" id="A7IAU4"/>
<keyword evidence="2" id="KW-1185">Reference proteome</keyword>
<dbReference type="Proteomes" id="UP000002408">
    <property type="component" value="Chromosome"/>
</dbReference>
<dbReference type="EMBL" id="CP000780">
    <property type="protein sequence ID" value="ABS56855.1"/>
    <property type="molecule type" value="Genomic_DNA"/>
</dbReference>
<dbReference type="GeneID" id="5411034"/>
<dbReference type="eggNOG" id="arCOG12712">
    <property type="taxonomic scope" value="Archaea"/>
</dbReference>